<reference evidence="3 4" key="1">
    <citation type="submission" date="2021-01" db="EMBL/GenBank/DDBJ databases">
        <title>WGS of actinomycetes isolated from Thailand.</title>
        <authorList>
            <person name="Thawai C."/>
        </authorList>
    </citation>
    <scope>NUCLEOTIDE SEQUENCE [LARGE SCALE GENOMIC DNA]</scope>
    <source>
        <strain evidence="3 4">CA1R205</strain>
    </source>
</reference>
<dbReference type="InterPro" id="IPR050091">
    <property type="entry name" value="PKS_NRPS_Biosynth_Enz"/>
</dbReference>
<dbReference type="InterPro" id="IPR001227">
    <property type="entry name" value="Ac_transferase_dom_sf"/>
</dbReference>
<protein>
    <recommendedName>
        <fullName evidence="5">Polyketide synthase</fullName>
    </recommendedName>
</protein>
<feature type="non-terminal residue" evidence="3">
    <location>
        <position position="114"/>
    </location>
</feature>
<evidence type="ECO:0000313" key="3">
    <source>
        <dbReference type="EMBL" id="MBL1102986.1"/>
    </source>
</evidence>
<keyword evidence="1" id="KW-0808">Transferase</keyword>
<comment type="caution">
    <text evidence="3">The sequence shown here is derived from an EMBL/GenBank/DDBJ whole genome shotgun (WGS) entry which is preliminary data.</text>
</comment>
<dbReference type="Gene3D" id="3.30.70.3290">
    <property type="match status" value="1"/>
</dbReference>
<gene>
    <name evidence="3" type="ORF">JK363_41775</name>
</gene>
<accession>A0ABS1NTA8</accession>
<dbReference type="Gene3D" id="3.40.366.10">
    <property type="entry name" value="Malonyl-Coenzyme A Acyl Carrier Protein, domain 2"/>
    <property type="match status" value="1"/>
</dbReference>
<keyword evidence="2" id="KW-0511">Multifunctional enzyme</keyword>
<evidence type="ECO:0000256" key="2">
    <source>
        <dbReference type="ARBA" id="ARBA00023268"/>
    </source>
</evidence>
<dbReference type="InterPro" id="IPR016035">
    <property type="entry name" value="Acyl_Trfase/lysoPLipase"/>
</dbReference>
<name>A0ABS1NTA8_9ACTN</name>
<dbReference type="PANTHER" id="PTHR43775">
    <property type="entry name" value="FATTY ACID SYNTHASE"/>
    <property type="match status" value="1"/>
</dbReference>
<proteinExistence type="predicted"/>
<dbReference type="EMBL" id="JAERRF010000227">
    <property type="protein sequence ID" value="MBL1102986.1"/>
    <property type="molecule type" value="Genomic_DNA"/>
</dbReference>
<dbReference type="RefSeq" id="WP_201883538.1">
    <property type="nucleotide sequence ID" value="NZ_JAERRF010000227.1"/>
</dbReference>
<organism evidence="3 4">
    <name type="scientific">Streptomyces coffeae</name>
    <dbReference type="NCBI Taxonomy" id="621382"/>
    <lineage>
        <taxon>Bacteria</taxon>
        <taxon>Bacillati</taxon>
        <taxon>Actinomycetota</taxon>
        <taxon>Actinomycetes</taxon>
        <taxon>Kitasatosporales</taxon>
        <taxon>Streptomycetaceae</taxon>
        <taxon>Streptomyces</taxon>
    </lineage>
</organism>
<dbReference type="Proteomes" id="UP000634229">
    <property type="component" value="Unassembled WGS sequence"/>
</dbReference>
<feature type="non-terminal residue" evidence="3">
    <location>
        <position position="1"/>
    </location>
</feature>
<evidence type="ECO:0000313" key="4">
    <source>
        <dbReference type="Proteomes" id="UP000634229"/>
    </source>
</evidence>
<evidence type="ECO:0000256" key="1">
    <source>
        <dbReference type="ARBA" id="ARBA00022679"/>
    </source>
</evidence>
<evidence type="ECO:0008006" key="5">
    <source>
        <dbReference type="Google" id="ProtNLM"/>
    </source>
</evidence>
<dbReference type="PANTHER" id="PTHR43775:SF51">
    <property type="entry name" value="INACTIVE PHENOLPHTHIOCEROL SYNTHESIS POLYKETIDE SYNTHASE TYPE I PKS1-RELATED"/>
    <property type="match status" value="1"/>
</dbReference>
<sequence>GSPEYWVRHVRETVRFADGIQTLSTEGVGAFLELGPDGVLSALVTEQAPDGAVVVPVLRKDRPEETAAVTALAQLHVTGVPVDWGMLFAGSGARRVELPTYAFQRRRFWPVGSV</sequence>
<dbReference type="SUPFAM" id="SSF52151">
    <property type="entry name" value="FabD/lysophospholipase-like"/>
    <property type="match status" value="1"/>
</dbReference>
<keyword evidence="4" id="KW-1185">Reference proteome</keyword>